<reference evidence="3" key="1">
    <citation type="journal article" date="2020" name="Phytopathology">
        <title>Genome Sequence Resources of Colletotrichum truncatum, C. plurivorum, C. musicola, and C. sojae: Four Species Pathogenic to Soybean (Glycine max).</title>
        <authorList>
            <person name="Rogerio F."/>
            <person name="Boufleur T.R."/>
            <person name="Ciampi-Guillardi M."/>
            <person name="Sukno S.A."/>
            <person name="Thon M.R."/>
            <person name="Massola Junior N.S."/>
            <person name="Baroncelli R."/>
        </authorList>
    </citation>
    <scope>NUCLEOTIDE SEQUENCE</scope>
    <source>
        <strain evidence="3">LFN00145</strain>
    </source>
</reference>
<accession>A0A8H6N6M4</accession>
<evidence type="ECO:0000256" key="1">
    <source>
        <dbReference type="SAM" id="MobiDB-lite"/>
    </source>
</evidence>
<evidence type="ECO:0000313" key="3">
    <source>
        <dbReference type="EMBL" id="KAF6821401.1"/>
    </source>
</evidence>
<dbReference type="Proteomes" id="UP000654918">
    <property type="component" value="Unassembled WGS sequence"/>
</dbReference>
<feature type="region of interest" description="Disordered" evidence="1">
    <location>
        <begin position="312"/>
        <end position="395"/>
    </location>
</feature>
<keyword evidence="2" id="KW-0732">Signal</keyword>
<protein>
    <submittedName>
        <fullName evidence="3">Uncharacterized protein</fullName>
    </submittedName>
</protein>
<name>A0A8H6N6M4_9PEZI</name>
<dbReference type="EMBL" id="WIGO01000261">
    <property type="protein sequence ID" value="KAF6821401.1"/>
    <property type="molecule type" value="Genomic_DNA"/>
</dbReference>
<keyword evidence="4" id="KW-1185">Reference proteome</keyword>
<feature type="compositionally biased region" description="Basic and acidic residues" evidence="1">
    <location>
        <begin position="348"/>
        <end position="370"/>
    </location>
</feature>
<sequence>MRISITISLAALAATISALPVAVPPSFFHPPVQAFRDDINFDVLDMEPNVEARSEPTMDSVDVEPHIEARGEIAVDIVDPEPNIKTRSEEAVDLVDLEPEIQARSEEAVDVWDLEPEVYARGEPPVDTADAEPNIKARSIDLADSVDLEPEIPAKEEPYIQADEASRIQARGEASEAWVDPGANADDWKYRDNLAKLRDGNCGVDCHRSINSYQSRASRASRENKGYYDHGYYDNHNNDHYNKYDYSTVSRSTRSSRGEHNTAADDWKYRDNLVKLDNHDCGVNCHKSLDSYRSVASKDSKLSQERREREYYNNYNHHTNTYDRHTQPTYDRHNDYDYRPVSRSSRASRGEHNTKQDEINHRLNHEKLDRNQFGQSGHLDQSRRLLIPRAYGRPR</sequence>
<comment type="caution">
    <text evidence="3">The sequence shown here is derived from an EMBL/GenBank/DDBJ whole genome shotgun (WGS) entry which is preliminary data.</text>
</comment>
<feature type="chain" id="PRO_5034263006" evidence="2">
    <location>
        <begin position="19"/>
        <end position="395"/>
    </location>
</feature>
<evidence type="ECO:0000313" key="4">
    <source>
        <dbReference type="Proteomes" id="UP000654918"/>
    </source>
</evidence>
<evidence type="ECO:0000256" key="2">
    <source>
        <dbReference type="SAM" id="SignalP"/>
    </source>
</evidence>
<feature type="compositionally biased region" description="Basic and acidic residues" evidence="1">
    <location>
        <begin position="320"/>
        <end position="340"/>
    </location>
</feature>
<feature type="signal peptide" evidence="2">
    <location>
        <begin position="1"/>
        <end position="18"/>
    </location>
</feature>
<dbReference type="AlphaFoldDB" id="A0A8H6N6M4"/>
<organism evidence="3 4">
    <name type="scientific">Colletotrichum plurivorum</name>
    <dbReference type="NCBI Taxonomy" id="2175906"/>
    <lineage>
        <taxon>Eukaryota</taxon>
        <taxon>Fungi</taxon>
        <taxon>Dikarya</taxon>
        <taxon>Ascomycota</taxon>
        <taxon>Pezizomycotina</taxon>
        <taxon>Sordariomycetes</taxon>
        <taxon>Hypocreomycetidae</taxon>
        <taxon>Glomerellales</taxon>
        <taxon>Glomerellaceae</taxon>
        <taxon>Colletotrichum</taxon>
        <taxon>Colletotrichum orchidearum species complex</taxon>
    </lineage>
</organism>
<gene>
    <name evidence="3" type="ORF">CPLU01_12535</name>
</gene>
<proteinExistence type="predicted"/>